<dbReference type="GO" id="GO:0016020">
    <property type="term" value="C:membrane"/>
    <property type="evidence" value="ECO:0007669"/>
    <property type="project" value="TreeGrafter"/>
</dbReference>
<evidence type="ECO:0000256" key="1">
    <source>
        <dbReference type="ARBA" id="ARBA00006484"/>
    </source>
</evidence>
<protein>
    <submittedName>
        <fullName evidence="5">SDR family oxidoreductase</fullName>
    </submittedName>
</protein>
<reference evidence="8 9" key="2">
    <citation type="journal article" date="2019" name="Nat. Med.">
        <title>A library of human gut bacterial isolates paired with longitudinal multiomics data enables mechanistic microbiome research.</title>
        <authorList>
            <person name="Poyet M."/>
            <person name="Groussin M."/>
            <person name="Gibbons S.M."/>
            <person name="Avila-Pacheco J."/>
            <person name="Jiang X."/>
            <person name="Kearney S.M."/>
            <person name="Perrotta A.R."/>
            <person name="Berdy B."/>
            <person name="Zhao S."/>
            <person name="Lieberman T.D."/>
            <person name="Swanson P.K."/>
            <person name="Smith M."/>
            <person name="Roesemann S."/>
            <person name="Alexander J.E."/>
            <person name="Rich S.A."/>
            <person name="Livny J."/>
            <person name="Vlamakis H."/>
            <person name="Clish C."/>
            <person name="Bullock K."/>
            <person name="Deik A."/>
            <person name="Scott J."/>
            <person name="Pierce K.A."/>
            <person name="Xavier R.J."/>
            <person name="Alm E.J."/>
        </authorList>
    </citation>
    <scope>NUCLEOTIDE SEQUENCE [LARGE SCALE GENOMIC DNA]</scope>
    <source>
        <strain evidence="5 8">BIOML-A162</strain>
        <strain evidence="4 9">BIOML-A188</strain>
    </source>
</reference>
<evidence type="ECO:0000313" key="6">
    <source>
        <dbReference type="EMBL" id="RHD81797.1"/>
    </source>
</evidence>
<evidence type="ECO:0000256" key="2">
    <source>
        <dbReference type="ARBA" id="ARBA00023002"/>
    </source>
</evidence>
<accession>A0A139KBJ2</accession>
<organism evidence="5 8">
    <name type="scientific">Bacteroides thetaiotaomicron</name>
    <dbReference type="NCBI Taxonomy" id="818"/>
    <lineage>
        <taxon>Bacteria</taxon>
        <taxon>Pseudomonadati</taxon>
        <taxon>Bacteroidota</taxon>
        <taxon>Bacteroidia</taxon>
        <taxon>Bacteroidales</taxon>
        <taxon>Bacteroidaceae</taxon>
        <taxon>Bacteroides</taxon>
    </lineage>
</organism>
<dbReference type="PRINTS" id="PR00081">
    <property type="entry name" value="GDHRDH"/>
</dbReference>
<dbReference type="InterPro" id="IPR002347">
    <property type="entry name" value="SDR_fam"/>
</dbReference>
<dbReference type="Pfam" id="PF00106">
    <property type="entry name" value="adh_short"/>
    <property type="match status" value="1"/>
</dbReference>
<dbReference type="SUPFAM" id="SSF51735">
    <property type="entry name" value="NAD(P)-binding Rossmann-fold domains"/>
    <property type="match status" value="1"/>
</dbReference>
<dbReference type="AlphaFoldDB" id="A0A139KBJ2"/>
<evidence type="ECO:0000313" key="9">
    <source>
        <dbReference type="Proteomes" id="UP000440614"/>
    </source>
</evidence>
<dbReference type="SMR" id="A0A139KBJ2"/>
<sequence>MEKQKGLAIITGASQGIGAVIAAGLATDGYRVVLIARSKQNLEKVHDEIMRSNKHVQEPIVLPLDITDCTKADTEIKDIHQKYGAVDILVNAAAMFMDGSLSEPVDNFRKIMEINVIAQYGILKTVTEIMKVQKNGYIFNVASRAAKYGFADGGIYGSTKFALLGLAESLYRELAPLGIRVTTLCPGWVNTDMAKKAGTPFKDEEMIQPDDLLNTIRCLLNLSENVCIKDIVFEMKKSII</sequence>
<name>A0A139KBJ2_BACT4</name>
<comment type="caution">
    <text evidence="5">The sequence shown here is derived from an EMBL/GenBank/DDBJ whole genome shotgun (WGS) entry which is preliminary data.</text>
</comment>
<dbReference type="GeneID" id="60923549"/>
<dbReference type="PANTHER" id="PTHR44196">
    <property type="entry name" value="DEHYDROGENASE/REDUCTASE SDR FAMILY MEMBER 7B"/>
    <property type="match status" value="1"/>
</dbReference>
<evidence type="ECO:0000313" key="4">
    <source>
        <dbReference type="EMBL" id="KAB4306244.1"/>
    </source>
</evidence>
<comment type="similarity">
    <text evidence="1 3">Belongs to the short-chain dehydrogenases/reductases (SDR) family.</text>
</comment>
<dbReference type="EMBL" id="WCSY01000031">
    <property type="protein sequence ID" value="KAB4306244.1"/>
    <property type="molecule type" value="Genomic_DNA"/>
</dbReference>
<dbReference type="Proteomes" id="UP000284785">
    <property type="component" value="Unassembled WGS sequence"/>
</dbReference>
<dbReference type="InterPro" id="IPR036291">
    <property type="entry name" value="NAD(P)-bd_dom_sf"/>
</dbReference>
<gene>
    <name evidence="6" type="ORF">DW780_23530</name>
    <name evidence="5" type="ORF">GAN91_20845</name>
    <name evidence="4" type="ORF">GAO51_24240</name>
</gene>
<keyword evidence="2" id="KW-0560">Oxidoreductase</keyword>
<dbReference type="OMA" id="AFAIDEW"/>
<dbReference type="CDD" id="cd05233">
    <property type="entry name" value="SDR_c"/>
    <property type="match status" value="1"/>
</dbReference>
<evidence type="ECO:0000256" key="3">
    <source>
        <dbReference type="RuleBase" id="RU000363"/>
    </source>
</evidence>
<dbReference type="RefSeq" id="WP_011108269.1">
    <property type="nucleotide sequence ID" value="NZ_CABJDH010000030.1"/>
</dbReference>
<evidence type="ECO:0000313" key="8">
    <source>
        <dbReference type="Proteomes" id="UP000436858"/>
    </source>
</evidence>
<dbReference type="GO" id="GO:0016491">
    <property type="term" value="F:oxidoreductase activity"/>
    <property type="evidence" value="ECO:0007669"/>
    <property type="project" value="UniProtKB-KW"/>
</dbReference>
<reference evidence="6 7" key="1">
    <citation type="submission" date="2018-08" db="EMBL/GenBank/DDBJ databases">
        <title>A genome reference for cultivated species of the human gut microbiota.</title>
        <authorList>
            <person name="Zou Y."/>
            <person name="Xue W."/>
            <person name="Luo G."/>
        </authorList>
    </citation>
    <scope>NUCLEOTIDE SEQUENCE [LARGE SCALE GENOMIC DNA]</scope>
    <source>
        <strain evidence="6 7">AM30-26</strain>
    </source>
</reference>
<proteinExistence type="inferred from homology"/>
<dbReference type="Gene3D" id="3.40.50.720">
    <property type="entry name" value="NAD(P)-binding Rossmann-like Domain"/>
    <property type="match status" value="1"/>
</dbReference>
<dbReference type="PANTHER" id="PTHR44196:SF1">
    <property type="entry name" value="DEHYDROGENASE_REDUCTASE SDR FAMILY MEMBER 7B"/>
    <property type="match status" value="1"/>
</dbReference>
<dbReference type="DNASU" id="1074806"/>
<dbReference type="Proteomes" id="UP000440614">
    <property type="component" value="Unassembled WGS sequence"/>
</dbReference>
<evidence type="ECO:0000313" key="7">
    <source>
        <dbReference type="Proteomes" id="UP000284785"/>
    </source>
</evidence>
<evidence type="ECO:0000313" key="5">
    <source>
        <dbReference type="EMBL" id="KAB4476515.1"/>
    </source>
</evidence>
<dbReference type="PRINTS" id="PR00080">
    <property type="entry name" value="SDRFAMILY"/>
</dbReference>
<dbReference type="EMBL" id="QSJP01000029">
    <property type="protein sequence ID" value="RHD81797.1"/>
    <property type="molecule type" value="Genomic_DNA"/>
</dbReference>
<dbReference type="Proteomes" id="UP000436858">
    <property type="component" value="Unassembled WGS sequence"/>
</dbReference>
<dbReference type="EMBL" id="WCRY01000024">
    <property type="protein sequence ID" value="KAB4476515.1"/>
    <property type="molecule type" value="Genomic_DNA"/>
</dbReference>